<evidence type="ECO:0000256" key="15">
    <source>
        <dbReference type="PROSITE-ProRule" id="PRU00657"/>
    </source>
</evidence>
<dbReference type="InterPro" id="IPR001650">
    <property type="entry name" value="Helicase_C-like"/>
</dbReference>
<feature type="domain" description="Helicase ATP-binding" evidence="17">
    <location>
        <begin position="17"/>
        <end position="197"/>
    </location>
</feature>
<keyword evidence="12" id="KW-0051">Antiviral defense</keyword>
<sequence>MGSVGREYRPRGYQLEMLEQSLVQNIIAVMDTGSGKTQIAILRIQEELERCSQDKLVWFLAPTVALCTQQYEVMLSQLPAARIKLLLGADNVDRWSEQRIWDAALRGVRIVVSTHAVLLDALAHGFVQMTRLALLVFDEAHHCRKKHPANRIMEDFYHPQKQRSGPDSVPHILGLTASPIVKSNSKELESVFALRRALVEPPFNANSALERNLDATCRSPRVQRGEMLSFVHRPVLKTAMYKSVSLTAGPLQSPALWLLDRIGRGVTTHWDDLTAPDALDLGTRLSAGGQEEQLVRFKRRADHIYEELGPWAADYFILESVKALNESIHARYEYLLGFAPADKTWLIQVLGQIPSLMWSTTADAEDDVLVSPKAERLIRFLADQDAERCSGLVFVQQRATVSVLNALLSRHPQTKSKFRCTTFVGLSNSRKKRYSMAELLDLKAQREALTELRAQVKNLIIATDVLEEGIDVSACNLVVCFDVPSNFKSFLQRRGRARQEQSTFAILLDSKVENKDKLELWQQLEEEMIRLYQDETRRAQTGPVEDHEPEENIPFVISVPATGARLTADMTMGRLHHFCQKLPPQPYVDLRPAFETTQDPRTGLFTATVTLPNCISASVRQAQGCHAWQTQKTARKDAAFQAYQALFVAGLLNDHLLPLTDERPLAGDQVNPLPPLVPVNARFDPWIEQAKAWAAPDLHRTDIILQAQATDGTDGAAPVFQFSLTTPLVIPVIDEITMYCSQNMNFIVRLGESKKIGSLNHEILDDLRKTTNLLQRAVHSDRVPDTGDDFVALFAPKMNDTDVATWLSSNQGRRSALEHFKTQYPCRGFVRTSSLFGQPFGFCKWHVRETSPHESIVEVECTPLPQRRHFLRPETLSTDAAESRQTQRFPAKDATVDALEVLPALFGLFIPGVLQYLEVYLVAQKLCTTILRSVPVTNIGLVVTALSCPSAEWVTNYQRLEFVGDLVLKFIASWQLFLDHPSFHEGYLSYLRAKITSNDTLARAAIRTGLDAFIIAEVVRMGPNSYPRISTVGSVGSPANPRRSLSSKVLADVVEALIGAVYVDGGIEPAVACINTFLPDLRPAEPMSGVVESNRPEIGVPDLTNLVVQAEDIIRYRFRHKGLLLEALTHPTCERDVHTESYQRLEFLGDAVLDMLVGSHLAKLDATAGEMSRIKAAMVNGALLGFFCLELSTDEDVSDIEEDPFPRGEGTRCVFRTKKRRERRHLWAHMRFHGTEIAQARERSLERYHGLREAIRTSLATEPRYPWVELTLLKPEKFLSDMIESTIGAIFVDAQGDLAPCERFLERLGIWDYLRRVCAENVDTEHPKPALARLLAGSAVAAASVTYDTELERYDGPTGPPAEGDKLYRCTVRVDEEVLAVVRVCTASKGDAVTIAAEMARRELLARRRGNGTTADNATG</sequence>
<dbReference type="Pfam" id="PF03368">
    <property type="entry name" value="Dicer_dimer"/>
    <property type="match status" value="1"/>
</dbReference>
<dbReference type="InterPro" id="IPR038248">
    <property type="entry name" value="Dicer_dimer_sf"/>
</dbReference>
<dbReference type="InterPro" id="IPR027417">
    <property type="entry name" value="P-loop_NTPase"/>
</dbReference>
<feature type="domain" description="Dicer dsRNA-binding fold" evidence="19">
    <location>
        <begin position="571"/>
        <end position="666"/>
    </location>
</feature>
<accession>A0A178Z9H7</accession>
<dbReference type="InterPro" id="IPR005034">
    <property type="entry name" value="Dicer_dimerisation"/>
</dbReference>
<dbReference type="PROSITE" id="PS51194">
    <property type="entry name" value="HELICASE_CTER"/>
    <property type="match status" value="1"/>
</dbReference>
<keyword evidence="7" id="KW-0378">Hydrolase</keyword>
<dbReference type="GO" id="GO:0005737">
    <property type="term" value="C:cytoplasm"/>
    <property type="evidence" value="ECO:0007669"/>
    <property type="project" value="TreeGrafter"/>
</dbReference>
<dbReference type="GO" id="GO:0004525">
    <property type="term" value="F:ribonuclease III activity"/>
    <property type="evidence" value="ECO:0007669"/>
    <property type="project" value="InterPro"/>
</dbReference>
<dbReference type="Gene3D" id="3.30.160.380">
    <property type="entry name" value="Dicer dimerisation domain"/>
    <property type="match status" value="1"/>
</dbReference>
<keyword evidence="11 15" id="KW-0694">RNA-binding</keyword>
<feature type="domain" description="Helicase C-terminal" evidence="18">
    <location>
        <begin position="381"/>
        <end position="544"/>
    </location>
</feature>
<name>A0A178Z9H7_9EURO</name>
<evidence type="ECO:0008006" key="22">
    <source>
        <dbReference type="Google" id="ProtNLM"/>
    </source>
</evidence>
<dbReference type="Pfam" id="PF00271">
    <property type="entry name" value="Helicase_C"/>
    <property type="match status" value="1"/>
</dbReference>
<evidence type="ECO:0000256" key="13">
    <source>
        <dbReference type="ARBA" id="ARBA00023211"/>
    </source>
</evidence>
<dbReference type="SMART" id="SM00487">
    <property type="entry name" value="DEXDc"/>
    <property type="match status" value="1"/>
</dbReference>
<dbReference type="EMBL" id="LVYI01000010">
    <property type="protein sequence ID" value="OAP55833.1"/>
    <property type="molecule type" value="Genomic_DNA"/>
</dbReference>
<dbReference type="GO" id="GO:0046872">
    <property type="term" value="F:metal ion binding"/>
    <property type="evidence" value="ECO:0007669"/>
    <property type="project" value="UniProtKB-KW"/>
</dbReference>
<keyword evidence="10" id="KW-0460">Magnesium</keyword>
<evidence type="ECO:0000256" key="8">
    <source>
        <dbReference type="ARBA" id="ARBA00022806"/>
    </source>
</evidence>
<keyword evidence="3" id="KW-0930">Antiviral protein</keyword>
<gene>
    <name evidence="20" type="ORF">AYL99_09985</name>
</gene>
<dbReference type="GO" id="GO:0004386">
    <property type="term" value="F:helicase activity"/>
    <property type="evidence" value="ECO:0007669"/>
    <property type="project" value="UniProtKB-KW"/>
</dbReference>
<dbReference type="CDD" id="cd00593">
    <property type="entry name" value="RIBOc"/>
    <property type="match status" value="2"/>
</dbReference>
<evidence type="ECO:0000259" key="18">
    <source>
        <dbReference type="PROSITE" id="PS51194"/>
    </source>
</evidence>
<dbReference type="Proteomes" id="UP000078343">
    <property type="component" value="Unassembled WGS sequence"/>
</dbReference>
<keyword evidence="21" id="KW-1185">Reference proteome</keyword>
<keyword evidence="5" id="KW-0677">Repeat</keyword>
<dbReference type="SUPFAM" id="SSF52540">
    <property type="entry name" value="P-loop containing nucleoside triphosphate hydrolases"/>
    <property type="match status" value="1"/>
</dbReference>
<dbReference type="PROSITE" id="PS00517">
    <property type="entry name" value="RNASE_3_1"/>
    <property type="match status" value="1"/>
</dbReference>
<evidence type="ECO:0000256" key="14">
    <source>
        <dbReference type="ARBA" id="ARBA00025403"/>
    </source>
</evidence>
<reference evidence="20 21" key="1">
    <citation type="submission" date="2016-04" db="EMBL/GenBank/DDBJ databases">
        <title>Draft genome of Fonsecaea erecta CBS 125763.</title>
        <authorList>
            <person name="Weiss V.A."/>
            <person name="Vicente V.A."/>
            <person name="Raittz R.T."/>
            <person name="Moreno L.F."/>
            <person name="De Souza E.M."/>
            <person name="Pedrosa F.O."/>
            <person name="Steffens M.B."/>
            <person name="Faoro H."/>
            <person name="Tadra-Sfeir M.Z."/>
            <person name="Najafzadeh M.J."/>
            <person name="Felipe M.S."/>
            <person name="Teixeira M."/>
            <person name="Sun J."/>
            <person name="Xi L."/>
            <person name="Gomes R."/>
            <person name="De Azevedo C.M."/>
            <person name="Salgado C.G."/>
            <person name="Da Silva M.B."/>
            <person name="Nascimento M.F."/>
            <person name="Queiroz-Telles F."/>
            <person name="Attili D.S."/>
            <person name="Gorbushina A."/>
        </authorList>
    </citation>
    <scope>NUCLEOTIDE SEQUENCE [LARGE SCALE GENOMIC DNA]</scope>
    <source>
        <strain evidence="20 21">CBS 125763</strain>
    </source>
</reference>
<dbReference type="PANTHER" id="PTHR14950:SF37">
    <property type="entry name" value="ENDORIBONUCLEASE DICER"/>
    <property type="match status" value="1"/>
</dbReference>
<comment type="similarity">
    <text evidence="15">Belongs to the helicase family. Dicer subfamily.</text>
</comment>
<dbReference type="CDD" id="cd18034">
    <property type="entry name" value="DEXHc_dicer"/>
    <property type="match status" value="1"/>
</dbReference>
<feature type="domain" description="RNase III" evidence="16">
    <location>
        <begin position="923"/>
        <end position="1066"/>
    </location>
</feature>
<protein>
    <recommendedName>
        <fullName evidence="22">Dicer-like protein 2</fullName>
    </recommendedName>
</protein>
<dbReference type="SMART" id="SM00490">
    <property type="entry name" value="HELICc"/>
    <property type="match status" value="1"/>
</dbReference>
<evidence type="ECO:0000259" key="17">
    <source>
        <dbReference type="PROSITE" id="PS51192"/>
    </source>
</evidence>
<dbReference type="Pfam" id="PF00270">
    <property type="entry name" value="DEAD"/>
    <property type="match status" value="1"/>
</dbReference>
<dbReference type="Pfam" id="PF00636">
    <property type="entry name" value="Ribonuclease_3"/>
    <property type="match status" value="2"/>
</dbReference>
<dbReference type="Gene3D" id="1.10.1520.10">
    <property type="entry name" value="Ribonuclease III domain"/>
    <property type="match status" value="2"/>
</dbReference>
<evidence type="ECO:0000256" key="9">
    <source>
        <dbReference type="ARBA" id="ARBA00022840"/>
    </source>
</evidence>
<keyword evidence="13" id="KW-0464">Manganese</keyword>
<dbReference type="OrthoDB" id="416741at2759"/>
<evidence type="ECO:0000256" key="1">
    <source>
        <dbReference type="ARBA" id="ARBA00001936"/>
    </source>
</evidence>
<dbReference type="GO" id="GO:0050688">
    <property type="term" value="P:regulation of defense response to virus"/>
    <property type="evidence" value="ECO:0007669"/>
    <property type="project" value="UniProtKB-KW"/>
</dbReference>
<dbReference type="PROSITE" id="PS50142">
    <property type="entry name" value="RNASE_3_2"/>
    <property type="match status" value="2"/>
</dbReference>
<evidence type="ECO:0000313" key="20">
    <source>
        <dbReference type="EMBL" id="OAP55833.1"/>
    </source>
</evidence>
<evidence type="ECO:0000313" key="21">
    <source>
        <dbReference type="Proteomes" id="UP000078343"/>
    </source>
</evidence>
<comment type="function">
    <text evidence="14">Dicer-like endonuclease involved in cleaving double-stranded RNA in the RNA interference (RNAi) pathway. Produces 21 to 25 bp dsRNAs (siRNAs) which target the selective destruction of homologous RNAs leading to sequence-specific suppression of gene expression, called post-transcriptional gene silencing (PTGS). Part of a broad host defense response against viral infection and transposons.</text>
</comment>
<dbReference type="GO" id="GO:0030422">
    <property type="term" value="P:siRNA processing"/>
    <property type="evidence" value="ECO:0007669"/>
    <property type="project" value="TreeGrafter"/>
</dbReference>
<evidence type="ECO:0000256" key="6">
    <source>
        <dbReference type="ARBA" id="ARBA00022741"/>
    </source>
</evidence>
<dbReference type="RefSeq" id="XP_018689200.1">
    <property type="nucleotide sequence ID" value="XM_018841491.1"/>
</dbReference>
<evidence type="ECO:0000259" key="16">
    <source>
        <dbReference type="PROSITE" id="PS50142"/>
    </source>
</evidence>
<evidence type="ECO:0000256" key="11">
    <source>
        <dbReference type="ARBA" id="ARBA00022884"/>
    </source>
</evidence>
<evidence type="ECO:0000256" key="2">
    <source>
        <dbReference type="ARBA" id="ARBA00001946"/>
    </source>
</evidence>
<keyword evidence="4" id="KW-0479">Metal-binding</keyword>
<evidence type="ECO:0000256" key="12">
    <source>
        <dbReference type="ARBA" id="ARBA00023118"/>
    </source>
</evidence>
<evidence type="ECO:0000259" key="19">
    <source>
        <dbReference type="PROSITE" id="PS51327"/>
    </source>
</evidence>
<dbReference type="PANTHER" id="PTHR14950">
    <property type="entry name" value="DICER-RELATED"/>
    <property type="match status" value="1"/>
</dbReference>
<evidence type="ECO:0000256" key="3">
    <source>
        <dbReference type="ARBA" id="ARBA00022721"/>
    </source>
</evidence>
<dbReference type="STRING" id="1367422.A0A178Z9H7"/>
<evidence type="ECO:0000256" key="10">
    <source>
        <dbReference type="ARBA" id="ARBA00022842"/>
    </source>
</evidence>
<feature type="domain" description="RNase III" evidence="16">
    <location>
        <begin position="1107"/>
        <end position="1295"/>
    </location>
</feature>
<comment type="cofactor">
    <cofactor evidence="2">
        <name>Mg(2+)</name>
        <dbReference type="ChEBI" id="CHEBI:18420"/>
    </cofactor>
</comment>
<dbReference type="Gene3D" id="3.40.50.300">
    <property type="entry name" value="P-loop containing nucleotide triphosphate hydrolases"/>
    <property type="match status" value="2"/>
</dbReference>
<dbReference type="PROSITE" id="PS51327">
    <property type="entry name" value="DICER_DSRBF"/>
    <property type="match status" value="1"/>
</dbReference>
<organism evidence="20 21">
    <name type="scientific">Fonsecaea erecta</name>
    <dbReference type="NCBI Taxonomy" id="1367422"/>
    <lineage>
        <taxon>Eukaryota</taxon>
        <taxon>Fungi</taxon>
        <taxon>Dikarya</taxon>
        <taxon>Ascomycota</taxon>
        <taxon>Pezizomycotina</taxon>
        <taxon>Eurotiomycetes</taxon>
        <taxon>Chaetothyriomycetidae</taxon>
        <taxon>Chaetothyriales</taxon>
        <taxon>Herpotrichiellaceae</taxon>
        <taxon>Fonsecaea</taxon>
    </lineage>
</organism>
<evidence type="ECO:0000256" key="5">
    <source>
        <dbReference type="ARBA" id="ARBA00022737"/>
    </source>
</evidence>
<keyword evidence="8" id="KW-0347">Helicase</keyword>
<dbReference type="GO" id="GO:0005524">
    <property type="term" value="F:ATP binding"/>
    <property type="evidence" value="ECO:0007669"/>
    <property type="project" value="UniProtKB-KW"/>
</dbReference>
<proteinExistence type="inferred from homology"/>
<dbReference type="GO" id="GO:0051607">
    <property type="term" value="P:defense response to virus"/>
    <property type="evidence" value="ECO:0007669"/>
    <property type="project" value="UniProtKB-KW"/>
</dbReference>
<keyword evidence="9" id="KW-0067">ATP-binding</keyword>
<dbReference type="GeneID" id="30014153"/>
<dbReference type="SUPFAM" id="SSF69065">
    <property type="entry name" value="RNase III domain-like"/>
    <property type="match status" value="2"/>
</dbReference>
<dbReference type="InterPro" id="IPR014001">
    <property type="entry name" value="Helicase_ATP-bd"/>
</dbReference>
<dbReference type="GO" id="GO:0003723">
    <property type="term" value="F:RNA binding"/>
    <property type="evidence" value="ECO:0007669"/>
    <property type="project" value="UniProtKB-UniRule"/>
</dbReference>
<dbReference type="InterPro" id="IPR000999">
    <property type="entry name" value="RNase_III_dom"/>
</dbReference>
<comment type="caution">
    <text evidence="20">The sequence shown here is derived from an EMBL/GenBank/DDBJ whole genome shotgun (WGS) entry which is preliminary data.</text>
</comment>
<evidence type="ECO:0000256" key="7">
    <source>
        <dbReference type="ARBA" id="ARBA00022801"/>
    </source>
</evidence>
<dbReference type="FunFam" id="3.40.50.300:FF:001669">
    <property type="entry name" value="Dicer-like protein 1"/>
    <property type="match status" value="1"/>
</dbReference>
<comment type="cofactor">
    <cofactor evidence="1">
        <name>Mn(2+)</name>
        <dbReference type="ChEBI" id="CHEBI:29035"/>
    </cofactor>
</comment>
<dbReference type="SMART" id="SM00535">
    <property type="entry name" value="RIBOc"/>
    <property type="match status" value="2"/>
</dbReference>
<dbReference type="GO" id="GO:0005634">
    <property type="term" value="C:nucleus"/>
    <property type="evidence" value="ECO:0007669"/>
    <property type="project" value="TreeGrafter"/>
</dbReference>
<dbReference type="PROSITE" id="PS51192">
    <property type="entry name" value="HELICASE_ATP_BIND_1"/>
    <property type="match status" value="1"/>
</dbReference>
<keyword evidence="6" id="KW-0547">Nucleotide-binding</keyword>
<dbReference type="InterPro" id="IPR036389">
    <property type="entry name" value="RNase_III_sf"/>
</dbReference>
<evidence type="ECO:0000256" key="4">
    <source>
        <dbReference type="ARBA" id="ARBA00022723"/>
    </source>
</evidence>
<dbReference type="InterPro" id="IPR011545">
    <property type="entry name" value="DEAD/DEAH_box_helicase_dom"/>
</dbReference>